<feature type="region of interest" description="Disordered" evidence="1">
    <location>
        <begin position="290"/>
        <end position="315"/>
    </location>
</feature>
<evidence type="ECO:0000259" key="2">
    <source>
        <dbReference type="PROSITE" id="PS50097"/>
    </source>
</evidence>
<evidence type="ECO:0000313" key="4">
    <source>
        <dbReference type="Proteomes" id="UP001521184"/>
    </source>
</evidence>
<dbReference type="EMBL" id="JAKEKT020000155">
    <property type="protein sequence ID" value="KAL1633426.1"/>
    <property type="molecule type" value="Genomic_DNA"/>
</dbReference>
<accession>A0ABR3T1I5</accession>
<dbReference type="PROSITE" id="PS50097">
    <property type="entry name" value="BTB"/>
    <property type="match status" value="1"/>
</dbReference>
<organism evidence="3 4">
    <name type="scientific">Diplodia intermedia</name>
    <dbReference type="NCBI Taxonomy" id="856260"/>
    <lineage>
        <taxon>Eukaryota</taxon>
        <taxon>Fungi</taxon>
        <taxon>Dikarya</taxon>
        <taxon>Ascomycota</taxon>
        <taxon>Pezizomycotina</taxon>
        <taxon>Dothideomycetes</taxon>
        <taxon>Dothideomycetes incertae sedis</taxon>
        <taxon>Botryosphaeriales</taxon>
        <taxon>Botryosphaeriaceae</taxon>
        <taxon>Diplodia</taxon>
    </lineage>
</organism>
<comment type="caution">
    <text evidence="3">The sequence shown here is derived from an EMBL/GenBank/DDBJ whole genome shotgun (WGS) entry which is preliminary data.</text>
</comment>
<proteinExistence type="predicted"/>
<dbReference type="Proteomes" id="UP001521184">
    <property type="component" value="Unassembled WGS sequence"/>
</dbReference>
<dbReference type="SMART" id="SM00225">
    <property type="entry name" value="BTB"/>
    <property type="match status" value="1"/>
</dbReference>
<dbReference type="PANTHER" id="PTHR47843">
    <property type="entry name" value="BTB DOMAIN-CONTAINING PROTEIN-RELATED"/>
    <property type="match status" value="1"/>
</dbReference>
<reference evidence="3 4" key="1">
    <citation type="journal article" date="2023" name="Plant Dis.">
        <title>First Report of Diplodia intermedia Causing Canker and Dieback Diseases on Apple Trees in Canada.</title>
        <authorList>
            <person name="Ellouze W."/>
            <person name="Ilyukhin E."/>
            <person name="Sulman M."/>
            <person name="Ali S."/>
        </authorList>
    </citation>
    <scope>NUCLEOTIDE SEQUENCE [LARGE SCALE GENOMIC DNA]</scope>
    <source>
        <strain evidence="3 4">M45-28</strain>
    </source>
</reference>
<keyword evidence="4" id="KW-1185">Reference proteome</keyword>
<dbReference type="InterPro" id="IPR011333">
    <property type="entry name" value="SKP1/BTB/POZ_sf"/>
</dbReference>
<protein>
    <recommendedName>
        <fullName evidence="2">BTB domain-containing protein</fullName>
    </recommendedName>
</protein>
<feature type="domain" description="BTB" evidence="2">
    <location>
        <begin position="27"/>
        <end position="97"/>
    </location>
</feature>
<sequence length="315" mass="34867">MASANKDDPILRLKNNLVNFWKNSEFSDLLIRCNNGDEHRAHRVILCSQSEFFRRACNPKTGFKEALSGVIELHHDDPATVRAMLEFCYTFTYTCPPPPPPSPAAAQQQHHSPVEERMIFHVHMYAVGEIYDIPALKRLATANFERDVDHRFPRFPAAVRAVYETTPASDRGLRDVALRVCAAHARDLLGSPAFDDMMDELGVFGRELARQLAVRTGPTNGAGAGAANGVGHAHAPAAKPVVVDCRRYRCSVCRRAVAWNIPKPCPTELLQCMYCGAGFAPATWKKRIIKPDDPPEPEDLAERPSSVALEDGAGW</sequence>
<dbReference type="SUPFAM" id="SSF54695">
    <property type="entry name" value="POZ domain"/>
    <property type="match status" value="1"/>
</dbReference>
<dbReference type="CDD" id="cd18186">
    <property type="entry name" value="BTB_POZ_ZBTB_KLHL-like"/>
    <property type="match status" value="1"/>
</dbReference>
<evidence type="ECO:0000313" key="3">
    <source>
        <dbReference type="EMBL" id="KAL1633426.1"/>
    </source>
</evidence>
<gene>
    <name evidence="3" type="ORF">SLS58_011086</name>
</gene>
<evidence type="ECO:0000256" key="1">
    <source>
        <dbReference type="SAM" id="MobiDB-lite"/>
    </source>
</evidence>
<name>A0ABR3T1I5_9PEZI</name>
<dbReference type="Pfam" id="PF00651">
    <property type="entry name" value="BTB"/>
    <property type="match status" value="1"/>
</dbReference>
<dbReference type="Gene3D" id="3.30.710.10">
    <property type="entry name" value="Potassium Channel Kv1.1, Chain A"/>
    <property type="match status" value="1"/>
</dbReference>
<dbReference type="PANTHER" id="PTHR47843:SF5">
    <property type="entry name" value="BTB_POZ DOMAIN PROTEIN"/>
    <property type="match status" value="1"/>
</dbReference>
<dbReference type="InterPro" id="IPR000210">
    <property type="entry name" value="BTB/POZ_dom"/>
</dbReference>